<dbReference type="InterPro" id="IPR050832">
    <property type="entry name" value="Bact_Acetyltransf"/>
</dbReference>
<accession>A0A7G9RBR8</accession>
<keyword evidence="2" id="KW-0012">Acyltransferase</keyword>
<sequence>MSRCPLLVRDAELTDVPALRGLLTGSSARGFDDSDPTEAEAAVARISADPDQRLLVAVSEGEVIGTVQLIRAPLSPLHADNALHVAHLHVREDMQRHGVGRALMEATLSWAEEKGTMHVLAAAASGSRDANRFMARLGLAQVAIVRAATVQSLRAKLPVETPAAARVGSRSHRSVAQVLAQRRSQRRAQTRTPDTAC</sequence>
<keyword evidence="1 4" id="KW-0808">Transferase</keyword>
<protein>
    <submittedName>
        <fullName evidence="4">GNAT family N-acetyltransferase</fullName>
    </submittedName>
</protein>
<dbReference type="KEGG" id="nmes:H9L09_00605"/>
<dbReference type="PANTHER" id="PTHR43877">
    <property type="entry name" value="AMINOALKYLPHOSPHONATE N-ACETYLTRANSFERASE-RELATED-RELATED"/>
    <property type="match status" value="1"/>
</dbReference>
<dbReference type="GO" id="GO:0016747">
    <property type="term" value="F:acyltransferase activity, transferring groups other than amino-acyl groups"/>
    <property type="evidence" value="ECO:0007669"/>
    <property type="project" value="InterPro"/>
</dbReference>
<keyword evidence="5" id="KW-1185">Reference proteome</keyword>
<evidence type="ECO:0000256" key="2">
    <source>
        <dbReference type="ARBA" id="ARBA00023315"/>
    </source>
</evidence>
<dbReference type="InterPro" id="IPR000182">
    <property type="entry name" value="GNAT_dom"/>
</dbReference>
<proteinExistence type="predicted"/>
<name>A0A7G9RBR8_9ACTN</name>
<reference evidence="4 5" key="1">
    <citation type="submission" date="2020-08" db="EMBL/GenBank/DDBJ databases">
        <title>Genome sequence of Nocardioides mesophilus KACC 16243T.</title>
        <authorList>
            <person name="Hyun D.-W."/>
            <person name="Bae J.-W."/>
        </authorList>
    </citation>
    <scope>NUCLEOTIDE SEQUENCE [LARGE SCALE GENOMIC DNA]</scope>
    <source>
        <strain evidence="4 5">KACC 16243</strain>
    </source>
</reference>
<dbReference type="InterPro" id="IPR016181">
    <property type="entry name" value="Acyl_CoA_acyltransferase"/>
</dbReference>
<dbReference type="EMBL" id="CP060713">
    <property type="protein sequence ID" value="QNN53043.1"/>
    <property type="molecule type" value="Genomic_DNA"/>
</dbReference>
<dbReference type="SUPFAM" id="SSF55729">
    <property type="entry name" value="Acyl-CoA N-acyltransferases (Nat)"/>
    <property type="match status" value="1"/>
</dbReference>
<dbReference type="RefSeq" id="WP_187578885.1">
    <property type="nucleotide sequence ID" value="NZ_CP060713.1"/>
</dbReference>
<evidence type="ECO:0000313" key="4">
    <source>
        <dbReference type="EMBL" id="QNN53043.1"/>
    </source>
</evidence>
<dbReference type="PROSITE" id="PS51186">
    <property type="entry name" value="GNAT"/>
    <property type="match status" value="1"/>
</dbReference>
<evidence type="ECO:0000256" key="1">
    <source>
        <dbReference type="ARBA" id="ARBA00022679"/>
    </source>
</evidence>
<evidence type="ECO:0000313" key="5">
    <source>
        <dbReference type="Proteomes" id="UP000515947"/>
    </source>
</evidence>
<gene>
    <name evidence="4" type="ORF">H9L09_00605</name>
</gene>
<evidence type="ECO:0000259" key="3">
    <source>
        <dbReference type="PROSITE" id="PS51186"/>
    </source>
</evidence>
<dbReference type="Pfam" id="PF00583">
    <property type="entry name" value="Acetyltransf_1"/>
    <property type="match status" value="1"/>
</dbReference>
<dbReference type="CDD" id="cd04301">
    <property type="entry name" value="NAT_SF"/>
    <property type="match status" value="1"/>
</dbReference>
<feature type="domain" description="N-acetyltransferase" evidence="3">
    <location>
        <begin position="6"/>
        <end position="160"/>
    </location>
</feature>
<dbReference type="AlphaFoldDB" id="A0A7G9RBR8"/>
<dbReference type="Gene3D" id="3.40.630.30">
    <property type="match status" value="1"/>
</dbReference>
<organism evidence="4 5">
    <name type="scientific">Nocardioides mesophilus</name>
    <dbReference type="NCBI Taxonomy" id="433659"/>
    <lineage>
        <taxon>Bacteria</taxon>
        <taxon>Bacillati</taxon>
        <taxon>Actinomycetota</taxon>
        <taxon>Actinomycetes</taxon>
        <taxon>Propionibacteriales</taxon>
        <taxon>Nocardioidaceae</taxon>
        <taxon>Nocardioides</taxon>
    </lineage>
</organism>
<dbReference type="Proteomes" id="UP000515947">
    <property type="component" value="Chromosome"/>
</dbReference>